<sequence length="120" mass="12986">MDSLKAGGAVRARSKTDEDTNAKTAQGFPVLISGLYWSLLGSQSSSNIPPKKKFLVNLLHGWQPQGSSFLPPLCNLFALQRSGQDPWTSPAPPLSFSTTHTCTKPPNSAYSPDVIIHSYQ</sequence>
<reference evidence="2 3" key="1">
    <citation type="submission" date="2021-06" db="EMBL/GenBank/DDBJ databases">
        <authorList>
            <person name="Palmer J.M."/>
        </authorList>
    </citation>
    <scope>NUCLEOTIDE SEQUENCE [LARGE SCALE GENOMIC DNA]</scope>
    <source>
        <strain evidence="2 3">AS_MEX2019</strain>
        <tissue evidence="2">Muscle</tissue>
    </source>
</reference>
<evidence type="ECO:0000256" key="1">
    <source>
        <dbReference type="SAM" id="MobiDB-lite"/>
    </source>
</evidence>
<gene>
    <name evidence="2" type="ORF">AMECASPLE_029993</name>
</gene>
<protein>
    <submittedName>
        <fullName evidence="2">Uncharacterized protein</fullName>
    </submittedName>
</protein>
<name>A0ABV0XIV7_9TELE</name>
<proteinExistence type="predicted"/>
<dbReference type="Proteomes" id="UP001469553">
    <property type="component" value="Unassembled WGS sequence"/>
</dbReference>
<feature type="region of interest" description="Disordered" evidence="1">
    <location>
        <begin position="1"/>
        <end position="21"/>
    </location>
</feature>
<accession>A0ABV0XIV7</accession>
<dbReference type="EMBL" id="JAHRIP010003512">
    <property type="protein sequence ID" value="MEQ2281409.1"/>
    <property type="molecule type" value="Genomic_DNA"/>
</dbReference>
<keyword evidence="3" id="KW-1185">Reference proteome</keyword>
<comment type="caution">
    <text evidence="2">The sequence shown here is derived from an EMBL/GenBank/DDBJ whole genome shotgun (WGS) entry which is preliminary data.</text>
</comment>
<evidence type="ECO:0000313" key="2">
    <source>
        <dbReference type="EMBL" id="MEQ2281409.1"/>
    </source>
</evidence>
<organism evidence="2 3">
    <name type="scientific">Ameca splendens</name>
    <dbReference type="NCBI Taxonomy" id="208324"/>
    <lineage>
        <taxon>Eukaryota</taxon>
        <taxon>Metazoa</taxon>
        <taxon>Chordata</taxon>
        <taxon>Craniata</taxon>
        <taxon>Vertebrata</taxon>
        <taxon>Euteleostomi</taxon>
        <taxon>Actinopterygii</taxon>
        <taxon>Neopterygii</taxon>
        <taxon>Teleostei</taxon>
        <taxon>Neoteleostei</taxon>
        <taxon>Acanthomorphata</taxon>
        <taxon>Ovalentaria</taxon>
        <taxon>Atherinomorphae</taxon>
        <taxon>Cyprinodontiformes</taxon>
        <taxon>Goodeidae</taxon>
        <taxon>Ameca</taxon>
    </lineage>
</organism>
<evidence type="ECO:0000313" key="3">
    <source>
        <dbReference type="Proteomes" id="UP001469553"/>
    </source>
</evidence>